<feature type="region of interest" description="Disordered" evidence="6">
    <location>
        <begin position="1"/>
        <end position="27"/>
    </location>
</feature>
<evidence type="ECO:0000256" key="6">
    <source>
        <dbReference type="SAM" id="MobiDB-lite"/>
    </source>
</evidence>
<dbReference type="Pfam" id="PF01545">
    <property type="entry name" value="Cation_efflux"/>
    <property type="match status" value="1"/>
</dbReference>
<dbReference type="InterPro" id="IPR050291">
    <property type="entry name" value="CDF_Transporter"/>
</dbReference>
<name>A0ABV8Y258_9MICC</name>
<gene>
    <name evidence="9" type="ORF">ACFO0K_15115</name>
</gene>
<keyword evidence="10" id="KW-1185">Reference proteome</keyword>
<evidence type="ECO:0000256" key="4">
    <source>
        <dbReference type="ARBA" id="ARBA00022989"/>
    </source>
</evidence>
<feature type="transmembrane region" description="Helical" evidence="7">
    <location>
        <begin position="39"/>
        <end position="60"/>
    </location>
</feature>
<dbReference type="Proteomes" id="UP001595965">
    <property type="component" value="Unassembled WGS sequence"/>
</dbReference>
<evidence type="ECO:0000256" key="3">
    <source>
        <dbReference type="ARBA" id="ARBA00022692"/>
    </source>
</evidence>
<evidence type="ECO:0000259" key="8">
    <source>
        <dbReference type="Pfam" id="PF01545"/>
    </source>
</evidence>
<protein>
    <submittedName>
        <fullName evidence="9">Cation diffusion facilitator family transporter</fullName>
    </submittedName>
</protein>
<evidence type="ECO:0000313" key="9">
    <source>
        <dbReference type="EMBL" id="MFC4430998.1"/>
    </source>
</evidence>
<dbReference type="RefSeq" id="WP_344231085.1">
    <property type="nucleotide sequence ID" value="NZ_BAAALH010000003.1"/>
</dbReference>
<dbReference type="SUPFAM" id="SSF161111">
    <property type="entry name" value="Cation efflux protein transmembrane domain-like"/>
    <property type="match status" value="1"/>
</dbReference>
<keyword evidence="5 7" id="KW-0472">Membrane</keyword>
<feature type="domain" description="Cation efflux protein transmembrane" evidence="8">
    <location>
        <begin position="46"/>
        <end position="242"/>
    </location>
</feature>
<dbReference type="EMBL" id="JBHSEN010000003">
    <property type="protein sequence ID" value="MFC4430998.1"/>
    <property type="molecule type" value="Genomic_DNA"/>
</dbReference>
<evidence type="ECO:0000313" key="10">
    <source>
        <dbReference type="Proteomes" id="UP001595965"/>
    </source>
</evidence>
<dbReference type="InterPro" id="IPR027469">
    <property type="entry name" value="Cation_efflux_TMD_sf"/>
</dbReference>
<keyword evidence="3 7" id="KW-0812">Transmembrane</keyword>
<comment type="subcellular location">
    <subcellularLocation>
        <location evidence="1">Membrane</location>
        <topology evidence="1">Multi-pass membrane protein</topology>
    </subcellularLocation>
</comment>
<accession>A0ABV8Y258</accession>
<sequence length="352" mass="38703">MSQKDTRHGKEQNADGQRRFGRTELPPEQQEAVKKAIRLEWITIGVLVVTVAAVAVVMGNSQAMKAAWIEDLLSFIPPIAFLIAVRIINHPPSRKRPYGTHRAVGVGHLVASVALLVMGGYLVVDSAIGLITAEHPPIGSFHLFGQTIWQGWFMIVIMLLSVPGPVILGRMKIKLAKELHNKVLYADADMNKADWQTGVATAVGVAGVGLGLWWFDAAAALFVGASILYDGIRNVTTAITDLTDTRARTIEGNEEHPVIYQSEDHANSKDWVRRAGARVRDQGHVFHMEMFVVPEPDSAPEMERLQDLRDSLADLDWRLEDIVVVPVLELPAEVHGGTAHLQSEGGQEFQET</sequence>
<evidence type="ECO:0000256" key="1">
    <source>
        <dbReference type="ARBA" id="ARBA00004141"/>
    </source>
</evidence>
<dbReference type="PANTHER" id="PTHR43840:SF15">
    <property type="entry name" value="MITOCHONDRIAL METAL TRANSPORTER 1-RELATED"/>
    <property type="match status" value="1"/>
</dbReference>
<organism evidence="9 10">
    <name type="scientific">Citricoccus alkalitolerans</name>
    <dbReference type="NCBI Taxonomy" id="246603"/>
    <lineage>
        <taxon>Bacteria</taxon>
        <taxon>Bacillati</taxon>
        <taxon>Actinomycetota</taxon>
        <taxon>Actinomycetes</taxon>
        <taxon>Micrococcales</taxon>
        <taxon>Micrococcaceae</taxon>
        <taxon>Citricoccus</taxon>
    </lineage>
</organism>
<evidence type="ECO:0000256" key="7">
    <source>
        <dbReference type="SAM" id="Phobius"/>
    </source>
</evidence>
<feature type="transmembrane region" description="Helical" evidence="7">
    <location>
        <begin position="151"/>
        <end position="169"/>
    </location>
</feature>
<keyword evidence="2" id="KW-0813">Transport</keyword>
<dbReference type="PANTHER" id="PTHR43840">
    <property type="entry name" value="MITOCHONDRIAL METAL TRANSPORTER 1-RELATED"/>
    <property type="match status" value="1"/>
</dbReference>
<proteinExistence type="predicted"/>
<evidence type="ECO:0000256" key="2">
    <source>
        <dbReference type="ARBA" id="ARBA00022448"/>
    </source>
</evidence>
<keyword evidence="4 7" id="KW-1133">Transmembrane helix</keyword>
<feature type="compositionally biased region" description="Basic and acidic residues" evidence="6">
    <location>
        <begin position="1"/>
        <end position="22"/>
    </location>
</feature>
<feature type="transmembrane region" description="Helical" evidence="7">
    <location>
        <begin position="109"/>
        <end position="131"/>
    </location>
</feature>
<evidence type="ECO:0000256" key="5">
    <source>
        <dbReference type="ARBA" id="ARBA00023136"/>
    </source>
</evidence>
<dbReference type="Gene3D" id="1.20.1510.10">
    <property type="entry name" value="Cation efflux protein transmembrane domain"/>
    <property type="match status" value="1"/>
</dbReference>
<comment type="caution">
    <text evidence="9">The sequence shown here is derived from an EMBL/GenBank/DDBJ whole genome shotgun (WGS) entry which is preliminary data.</text>
</comment>
<reference evidence="10" key="1">
    <citation type="journal article" date="2019" name="Int. J. Syst. Evol. Microbiol.">
        <title>The Global Catalogue of Microorganisms (GCM) 10K type strain sequencing project: providing services to taxonomists for standard genome sequencing and annotation.</title>
        <authorList>
            <consortium name="The Broad Institute Genomics Platform"/>
            <consortium name="The Broad Institute Genome Sequencing Center for Infectious Disease"/>
            <person name="Wu L."/>
            <person name="Ma J."/>
        </authorList>
    </citation>
    <scope>NUCLEOTIDE SEQUENCE [LARGE SCALE GENOMIC DNA]</scope>
    <source>
        <strain evidence="10">CGMCC 1.12125</strain>
    </source>
</reference>
<dbReference type="InterPro" id="IPR058533">
    <property type="entry name" value="Cation_efflux_TM"/>
</dbReference>
<feature type="transmembrane region" description="Helical" evidence="7">
    <location>
        <begin position="72"/>
        <end position="88"/>
    </location>
</feature>